<reference evidence="2" key="1">
    <citation type="submission" date="2012-04" db="EMBL/GenBank/DDBJ databases">
        <title>The Genome Sequence of Loa loa.</title>
        <authorList>
            <consortium name="The Broad Institute Genome Sequencing Platform"/>
            <consortium name="Broad Institute Genome Sequencing Center for Infectious Disease"/>
            <person name="Nutman T.B."/>
            <person name="Fink D.L."/>
            <person name="Russ C."/>
            <person name="Young S."/>
            <person name="Zeng Q."/>
            <person name="Gargeya S."/>
            <person name="Alvarado L."/>
            <person name="Berlin A."/>
            <person name="Chapman S.B."/>
            <person name="Chen Z."/>
            <person name="Freedman E."/>
            <person name="Gellesch M."/>
            <person name="Goldberg J."/>
            <person name="Griggs A."/>
            <person name="Gujja S."/>
            <person name="Heilman E.R."/>
            <person name="Heiman D."/>
            <person name="Howarth C."/>
            <person name="Mehta T."/>
            <person name="Neiman D."/>
            <person name="Pearson M."/>
            <person name="Roberts A."/>
            <person name="Saif S."/>
            <person name="Shea T."/>
            <person name="Shenoy N."/>
            <person name="Sisk P."/>
            <person name="Stolte C."/>
            <person name="Sykes S."/>
            <person name="White J."/>
            <person name="Yandava C."/>
            <person name="Haas B."/>
            <person name="Henn M.R."/>
            <person name="Nusbaum C."/>
            <person name="Birren B."/>
        </authorList>
    </citation>
    <scope>NUCLEOTIDE SEQUENCE [LARGE SCALE GENOMIC DNA]</scope>
</reference>
<dbReference type="WBParaSite" id="EN70_246">
    <property type="protein sequence ID" value="EN70_246"/>
    <property type="gene ID" value="EN70_246"/>
</dbReference>
<evidence type="ECO:0000313" key="3">
    <source>
        <dbReference type="WBParaSite" id="EN70_246"/>
    </source>
</evidence>
<proteinExistence type="predicted"/>
<feature type="signal peptide" evidence="1">
    <location>
        <begin position="1"/>
        <end position="24"/>
    </location>
</feature>
<keyword evidence="2" id="KW-1185">Reference proteome</keyword>
<dbReference type="Proteomes" id="UP000095285">
    <property type="component" value="Unassembled WGS sequence"/>
</dbReference>
<reference evidence="3" key="2">
    <citation type="submission" date="2016-11" db="UniProtKB">
        <authorList>
            <consortium name="WormBaseParasite"/>
        </authorList>
    </citation>
    <scope>IDENTIFICATION</scope>
</reference>
<organism evidence="2 3">
    <name type="scientific">Loa loa</name>
    <name type="common">Eye worm</name>
    <name type="synonym">Filaria loa</name>
    <dbReference type="NCBI Taxonomy" id="7209"/>
    <lineage>
        <taxon>Eukaryota</taxon>
        <taxon>Metazoa</taxon>
        <taxon>Ecdysozoa</taxon>
        <taxon>Nematoda</taxon>
        <taxon>Chromadorea</taxon>
        <taxon>Rhabditida</taxon>
        <taxon>Spirurina</taxon>
        <taxon>Spiruromorpha</taxon>
        <taxon>Filarioidea</taxon>
        <taxon>Onchocercidae</taxon>
        <taxon>Loa</taxon>
    </lineage>
</organism>
<protein>
    <submittedName>
        <fullName evidence="3">YbbR-like protein</fullName>
    </submittedName>
</protein>
<evidence type="ECO:0000256" key="1">
    <source>
        <dbReference type="SAM" id="SignalP"/>
    </source>
</evidence>
<accession>A0A1I7VH49</accession>
<evidence type="ECO:0000313" key="2">
    <source>
        <dbReference type="Proteomes" id="UP000095285"/>
    </source>
</evidence>
<sequence>MSFIRKKIQILALLLVSSPLQILIDTIRVEKDQQSNVNVVPAVEVAIGYQLQLVVKEESTEHRNRINLELGTVVSTRIKVIHSFNSLEIPQPVEIGVKSNLSLMMKEEQGEEVLALPSPGTLNDMMSKVQKLP</sequence>
<name>A0A1I7VH49_LOALO</name>
<dbReference type="AlphaFoldDB" id="A0A1I7VH49"/>
<feature type="chain" id="PRO_5009310140" evidence="1">
    <location>
        <begin position="25"/>
        <end position="133"/>
    </location>
</feature>
<keyword evidence="1" id="KW-0732">Signal</keyword>